<dbReference type="Proteomes" id="UP001165287">
    <property type="component" value="Unassembled WGS sequence"/>
</dbReference>
<gene>
    <name evidence="10" type="ORF">K9V48_18150</name>
</gene>
<evidence type="ECO:0000256" key="5">
    <source>
        <dbReference type="ARBA" id="ARBA00023163"/>
    </source>
</evidence>
<feature type="domain" description="Response regulatory" evidence="8">
    <location>
        <begin position="3"/>
        <end position="115"/>
    </location>
</feature>
<evidence type="ECO:0000256" key="1">
    <source>
        <dbReference type="ARBA" id="ARBA00022553"/>
    </source>
</evidence>
<dbReference type="SMART" id="SM00448">
    <property type="entry name" value="REC"/>
    <property type="match status" value="1"/>
</dbReference>
<dbReference type="CDD" id="cd00383">
    <property type="entry name" value="trans_reg_C"/>
    <property type="match status" value="1"/>
</dbReference>
<dbReference type="CDD" id="cd17574">
    <property type="entry name" value="REC_OmpR"/>
    <property type="match status" value="1"/>
</dbReference>
<protein>
    <submittedName>
        <fullName evidence="10">Response regulator transcription factor</fullName>
    </submittedName>
</protein>
<dbReference type="PROSITE" id="PS50110">
    <property type="entry name" value="RESPONSE_REGULATORY"/>
    <property type="match status" value="1"/>
</dbReference>
<dbReference type="PANTHER" id="PTHR48111">
    <property type="entry name" value="REGULATOR OF RPOS"/>
    <property type="match status" value="1"/>
</dbReference>
<evidence type="ECO:0000259" key="9">
    <source>
        <dbReference type="PROSITE" id="PS51755"/>
    </source>
</evidence>
<keyword evidence="3" id="KW-0805">Transcription regulation</keyword>
<keyword evidence="2" id="KW-0902">Two-component regulatory system</keyword>
<dbReference type="Gene3D" id="3.40.50.2300">
    <property type="match status" value="1"/>
</dbReference>
<dbReference type="PROSITE" id="PS51755">
    <property type="entry name" value="OMPR_PHOB"/>
    <property type="match status" value="1"/>
</dbReference>
<dbReference type="EMBL" id="JAIQUM010000047">
    <property type="protein sequence ID" value="MBZ5752119.1"/>
    <property type="molecule type" value="Genomic_DNA"/>
</dbReference>
<keyword evidence="5" id="KW-0804">Transcription</keyword>
<dbReference type="InterPro" id="IPR011006">
    <property type="entry name" value="CheY-like_superfamily"/>
</dbReference>
<evidence type="ECO:0000256" key="6">
    <source>
        <dbReference type="PROSITE-ProRule" id="PRU00169"/>
    </source>
</evidence>
<feature type="DNA-binding region" description="OmpR/PhoB-type" evidence="7">
    <location>
        <begin position="123"/>
        <end position="223"/>
    </location>
</feature>
<dbReference type="Pfam" id="PF00072">
    <property type="entry name" value="Response_reg"/>
    <property type="match status" value="1"/>
</dbReference>
<dbReference type="SMART" id="SM00862">
    <property type="entry name" value="Trans_reg_C"/>
    <property type="match status" value="1"/>
</dbReference>
<evidence type="ECO:0000256" key="4">
    <source>
        <dbReference type="ARBA" id="ARBA00023125"/>
    </source>
</evidence>
<evidence type="ECO:0000313" key="10">
    <source>
        <dbReference type="EMBL" id="MBZ5752119.1"/>
    </source>
</evidence>
<sequence>MKTILLVDDEERMLDLLSIYLSPYYHCIKVNSGQKAIDYLKDSHADLILLDIMMPEMDGWSTCSHIRRFSTLPIIMITARSEKPDVVKGLQLGADDYVTKPFDEGELLARIDALFRRINDKEKKRIHFKGLWWDEEFHELTYEKHIIQLTPKEFSVIGLLLKNPNKVFSRTNLLETVWGNNAFIEDRTIDSHVRNIREKLRQVNFPIDQYLATVWGVGYKWVNKE</sequence>
<dbReference type="Gene3D" id="1.10.10.10">
    <property type="entry name" value="Winged helix-like DNA-binding domain superfamily/Winged helix DNA-binding domain"/>
    <property type="match status" value="1"/>
</dbReference>
<proteinExistence type="predicted"/>
<evidence type="ECO:0000259" key="8">
    <source>
        <dbReference type="PROSITE" id="PS50110"/>
    </source>
</evidence>
<comment type="caution">
    <text evidence="10">The sequence shown here is derived from an EMBL/GenBank/DDBJ whole genome shotgun (WGS) entry which is preliminary data.</text>
</comment>
<evidence type="ECO:0000313" key="11">
    <source>
        <dbReference type="Proteomes" id="UP001165287"/>
    </source>
</evidence>
<evidence type="ECO:0000256" key="2">
    <source>
        <dbReference type="ARBA" id="ARBA00023012"/>
    </source>
</evidence>
<dbReference type="InterPro" id="IPR039420">
    <property type="entry name" value="WalR-like"/>
</dbReference>
<reference evidence="10" key="1">
    <citation type="submission" date="2024-05" db="EMBL/GenBank/DDBJ databases">
        <title>Metabacillus sp. nov., isolated from the rhizosphere soil of tomato plants.</title>
        <authorList>
            <person name="Ma R."/>
        </authorList>
    </citation>
    <scope>NUCLEOTIDE SEQUENCE</scope>
    <source>
        <strain evidence="10">DBTR6</strain>
    </source>
</reference>
<name>A0ABS7UV62_9BACI</name>
<dbReference type="InterPro" id="IPR001789">
    <property type="entry name" value="Sig_transdc_resp-reg_receiver"/>
</dbReference>
<dbReference type="InterPro" id="IPR036388">
    <property type="entry name" value="WH-like_DNA-bd_sf"/>
</dbReference>
<dbReference type="SUPFAM" id="SSF52172">
    <property type="entry name" value="CheY-like"/>
    <property type="match status" value="1"/>
</dbReference>
<feature type="domain" description="OmpR/PhoB-type" evidence="9">
    <location>
        <begin position="123"/>
        <end position="223"/>
    </location>
</feature>
<keyword evidence="1 6" id="KW-0597">Phosphoprotein</keyword>
<feature type="modified residue" description="4-aspartylphosphate" evidence="6">
    <location>
        <position position="51"/>
    </location>
</feature>
<evidence type="ECO:0000256" key="3">
    <source>
        <dbReference type="ARBA" id="ARBA00023015"/>
    </source>
</evidence>
<keyword evidence="4 7" id="KW-0238">DNA-binding</keyword>
<dbReference type="Gene3D" id="6.10.250.690">
    <property type="match status" value="1"/>
</dbReference>
<accession>A0ABS7UV62</accession>
<organism evidence="10 11">
    <name type="scientific">Metabacillus rhizolycopersici</name>
    <dbReference type="NCBI Taxonomy" id="2875709"/>
    <lineage>
        <taxon>Bacteria</taxon>
        <taxon>Bacillati</taxon>
        <taxon>Bacillota</taxon>
        <taxon>Bacilli</taxon>
        <taxon>Bacillales</taxon>
        <taxon>Bacillaceae</taxon>
        <taxon>Metabacillus</taxon>
    </lineage>
</organism>
<dbReference type="PANTHER" id="PTHR48111:SF73">
    <property type="entry name" value="ALKALINE PHOSPHATASE SYNTHESIS TRANSCRIPTIONAL REGULATORY PROTEIN PHOP"/>
    <property type="match status" value="1"/>
</dbReference>
<dbReference type="Pfam" id="PF00486">
    <property type="entry name" value="Trans_reg_C"/>
    <property type="match status" value="1"/>
</dbReference>
<dbReference type="InterPro" id="IPR001867">
    <property type="entry name" value="OmpR/PhoB-type_DNA-bd"/>
</dbReference>
<dbReference type="RefSeq" id="WP_224140569.1">
    <property type="nucleotide sequence ID" value="NZ_JAIQUM010000047.1"/>
</dbReference>
<keyword evidence="11" id="KW-1185">Reference proteome</keyword>
<evidence type="ECO:0000256" key="7">
    <source>
        <dbReference type="PROSITE-ProRule" id="PRU01091"/>
    </source>
</evidence>